<evidence type="ECO:0000313" key="1">
    <source>
        <dbReference type="EMBL" id="KKL78908.1"/>
    </source>
</evidence>
<gene>
    <name evidence="1" type="ORF">LCGC14_2020090</name>
</gene>
<name>A0A0F9EXT7_9ZZZZ</name>
<accession>A0A0F9EXT7</accession>
<proteinExistence type="predicted"/>
<comment type="caution">
    <text evidence="1">The sequence shown here is derived from an EMBL/GenBank/DDBJ whole genome shotgun (WGS) entry which is preliminary data.</text>
</comment>
<organism evidence="1">
    <name type="scientific">marine sediment metagenome</name>
    <dbReference type="NCBI Taxonomy" id="412755"/>
    <lineage>
        <taxon>unclassified sequences</taxon>
        <taxon>metagenomes</taxon>
        <taxon>ecological metagenomes</taxon>
    </lineage>
</organism>
<protein>
    <submittedName>
        <fullName evidence="1">Uncharacterized protein</fullName>
    </submittedName>
</protein>
<sequence length="79" mass="8753">AAFFALAFFHTWKLVLDPDGTTYRRFILNEIHYDLSDIPVDVLSLTTTPKLTVTATLVGRSGSNDTVAVDDLILTQNEP</sequence>
<feature type="non-terminal residue" evidence="1">
    <location>
        <position position="1"/>
    </location>
</feature>
<dbReference type="AlphaFoldDB" id="A0A0F9EXT7"/>
<dbReference type="EMBL" id="LAZR01023318">
    <property type="protein sequence ID" value="KKL78908.1"/>
    <property type="molecule type" value="Genomic_DNA"/>
</dbReference>
<reference evidence="1" key="1">
    <citation type="journal article" date="2015" name="Nature">
        <title>Complex archaea that bridge the gap between prokaryotes and eukaryotes.</title>
        <authorList>
            <person name="Spang A."/>
            <person name="Saw J.H."/>
            <person name="Jorgensen S.L."/>
            <person name="Zaremba-Niedzwiedzka K."/>
            <person name="Martijn J."/>
            <person name="Lind A.E."/>
            <person name="van Eijk R."/>
            <person name="Schleper C."/>
            <person name="Guy L."/>
            <person name="Ettema T.J."/>
        </authorList>
    </citation>
    <scope>NUCLEOTIDE SEQUENCE</scope>
</reference>